<evidence type="ECO:0000313" key="3">
    <source>
        <dbReference type="EMBL" id="EEP79894.1"/>
    </source>
</evidence>
<evidence type="ECO:0000313" key="4">
    <source>
        <dbReference type="Proteomes" id="UP000002058"/>
    </source>
</evidence>
<dbReference type="RefSeq" id="XP_002582204.1">
    <property type="nucleotide sequence ID" value="XM_002582158.1"/>
</dbReference>
<feature type="region of interest" description="Disordered" evidence="1">
    <location>
        <begin position="1"/>
        <end position="126"/>
    </location>
</feature>
<dbReference type="InterPro" id="IPR008974">
    <property type="entry name" value="TRAF-like"/>
</dbReference>
<protein>
    <recommendedName>
        <fullName evidence="2">MATH domain-containing protein</fullName>
    </recommendedName>
</protein>
<dbReference type="Proteomes" id="UP000002058">
    <property type="component" value="Unassembled WGS sequence"/>
</dbReference>
<dbReference type="KEGG" id="ure:UREG_07944"/>
<reference evidence="4" key="1">
    <citation type="journal article" date="2009" name="Genome Res.">
        <title>Comparative genomic analyses of the human fungal pathogens Coccidioides and their relatives.</title>
        <authorList>
            <person name="Sharpton T.J."/>
            <person name="Stajich J.E."/>
            <person name="Rounsley S.D."/>
            <person name="Gardner M.J."/>
            <person name="Wortman J.R."/>
            <person name="Jordar V.S."/>
            <person name="Maiti R."/>
            <person name="Kodira C.D."/>
            <person name="Neafsey D.E."/>
            <person name="Zeng Q."/>
            <person name="Hung C.-Y."/>
            <person name="McMahan C."/>
            <person name="Muszewska A."/>
            <person name="Grynberg M."/>
            <person name="Mandel M.A."/>
            <person name="Kellner E.M."/>
            <person name="Barker B.M."/>
            <person name="Galgiani J.N."/>
            <person name="Orbach M.J."/>
            <person name="Kirkland T.N."/>
            <person name="Cole G.T."/>
            <person name="Henn M.R."/>
            <person name="Birren B.W."/>
            <person name="Taylor J.W."/>
        </authorList>
    </citation>
    <scope>NUCLEOTIDE SEQUENCE [LARGE SCALE GENOMIC DNA]</scope>
    <source>
        <strain evidence="4">UAMH 1704</strain>
    </source>
</reference>
<feature type="non-terminal residue" evidence="3">
    <location>
        <position position="1"/>
    </location>
</feature>
<dbReference type="PROSITE" id="PS50144">
    <property type="entry name" value="MATH"/>
    <property type="match status" value="1"/>
</dbReference>
<accession>C4RRP0</accession>
<feature type="compositionally biased region" description="Polar residues" evidence="1">
    <location>
        <begin position="29"/>
        <end position="61"/>
    </location>
</feature>
<dbReference type="SUPFAM" id="SSF49599">
    <property type="entry name" value="TRAF domain-like"/>
    <property type="match status" value="1"/>
</dbReference>
<dbReference type="CDD" id="cd00121">
    <property type="entry name" value="MATH"/>
    <property type="match status" value="1"/>
</dbReference>
<evidence type="ECO:0000259" key="2">
    <source>
        <dbReference type="PROSITE" id="PS50144"/>
    </source>
</evidence>
<dbReference type="Gene3D" id="2.60.210.10">
    <property type="entry name" value="Apoptosis, Tumor Necrosis Factor Receptor Associated Protein 2, Chain A"/>
    <property type="match status" value="1"/>
</dbReference>
<sequence length="286" mass="31117">IPPIPDQPTDTNAVDTASDPPEQPPARQNPDTAGTSSNEMTIDTPVDSTPGTDAPQSTTVDGNGRTDPDDSASGGDTSSDDSTRPTSEGSTESSDSTSEEENQEDKPEEEPADWADIVEDTSMPDENELKEIENADADYSAYEYDYWESTFYRDPDDPEYRASEKARLTWKIKGVRGTKEKPNRATIMRSPAAYVGGHYWTIKFFPRGNSVSSLSIYVECSAIPPEPDKDTCETEFKVLRGPPDADLSKLTPVQELSLPAGPRAKETKSTPPPDEGEKGRGQCRGS</sequence>
<dbReference type="eggNOG" id="KOG4625">
    <property type="taxonomic scope" value="Eukaryota"/>
</dbReference>
<feature type="region of interest" description="Disordered" evidence="1">
    <location>
        <begin position="240"/>
        <end position="286"/>
    </location>
</feature>
<dbReference type="AlphaFoldDB" id="C4RRP0"/>
<dbReference type="InParanoid" id="C4RRP0"/>
<organism evidence="3 4">
    <name type="scientific">Uncinocarpus reesii (strain UAMH 1704)</name>
    <dbReference type="NCBI Taxonomy" id="336963"/>
    <lineage>
        <taxon>Eukaryota</taxon>
        <taxon>Fungi</taxon>
        <taxon>Dikarya</taxon>
        <taxon>Ascomycota</taxon>
        <taxon>Pezizomycotina</taxon>
        <taxon>Eurotiomycetes</taxon>
        <taxon>Eurotiomycetidae</taxon>
        <taxon>Onygenales</taxon>
        <taxon>Onygenaceae</taxon>
        <taxon>Uncinocarpus</taxon>
    </lineage>
</organism>
<dbReference type="InterPro" id="IPR002083">
    <property type="entry name" value="MATH/TRAF_dom"/>
</dbReference>
<feature type="domain" description="MATH" evidence="2">
    <location>
        <begin position="165"/>
        <end position="286"/>
    </location>
</feature>
<name>C4RRP0_UNCRE</name>
<dbReference type="HOGENOM" id="CLU_975074_0_0_1"/>
<feature type="compositionally biased region" description="Acidic residues" evidence="1">
    <location>
        <begin position="97"/>
        <end position="126"/>
    </location>
</feature>
<proteinExistence type="predicted"/>
<keyword evidence="4" id="KW-1185">Reference proteome</keyword>
<gene>
    <name evidence="3" type="ORF">UREG_07944</name>
</gene>
<evidence type="ECO:0000256" key="1">
    <source>
        <dbReference type="SAM" id="MobiDB-lite"/>
    </source>
</evidence>
<dbReference type="OrthoDB" id="294378at2759"/>
<dbReference type="GeneID" id="8441231"/>
<dbReference type="EMBL" id="GG669491">
    <property type="protein sequence ID" value="EEP79894.1"/>
    <property type="molecule type" value="Genomic_DNA"/>
</dbReference>
<feature type="compositionally biased region" description="Low complexity" evidence="1">
    <location>
        <begin position="84"/>
        <end position="96"/>
    </location>
</feature>
<dbReference type="VEuPathDB" id="FungiDB:UREG_07944"/>